<sequence length="58" mass="7159">MSTLLRKKKIKGKNKKCYLLMFFRELDEFLLFILIFFLNVSFFLTEPNEHLTRRLIPY</sequence>
<reference evidence="2" key="1">
    <citation type="journal article" date="2011" name="PLoS Genet.">
        <title>Parallel evolution of a type IV secretion system in radiating lineages of the host-restricted bacterial pathogen Bartonella.</title>
        <authorList>
            <person name="Engel P."/>
            <person name="Salzburger W."/>
            <person name="Liesch M."/>
            <person name="Chang C.C."/>
            <person name="Maruyama S."/>
            <person name="Lanz C."/>
            <person name="Calteau A."/>
            <person name="Lajus A."/>
            <person name="Medigue C."/>
            <person name="Schuster S.C."/>
            <person name="Dehio C."/>
        </authorList>
    </citation>
    <scope>NUCLEOTIDE SEQUENCE</scope>
    <source>
        <strain evidence="2">ATCC BAA-1498</strain>
    </source>
</reference>
<evidence type="ECO:0000313" key="2">
    <source>
        <dbReference type="EMBL" id="CBI77854.1"/>
    </source>
</evidence>
<proteinExistence type="predicted"/>
<name>E6YLV2_9HYPH</name>
<keyword evidence="1" id="KW-0472">Membrane</keyword>
<dbReference type="EMBL" id="FN645459">
    <property type="protein sequence ID" value="CBI77854.1"/>
    <property type="molecule type" value="Genomic_DNA"/>
</dbReference>
<dbReference type="AlphaFoldDB" id="E6YLV2"/>
<keyword evidence="1" id="KW-1133">Transmembrane helix</keyword>
<protein>
    <submittedName>
        <fullName evidence="2">Uncharacterized protein</fullName>
    </submittedName>
</protein>
<feature type="transmembrane region" description="Helical" evidence="1">
    <location>
        <begin position="21"/>
        <end position="44"/>
    </location>
</feature>
<gene>
    <name evidence="2" type="ORF">BARRO_50203</name>
</gene>
<keyword evidence="1" id="KW-0812">Transmembrane</keyword>
<accession>E6YLV2</accession>
<evidence type="ECO:0000256" key="1">
    <source>
        <dbReference type="SAM" id="Phobius"/>
    </source>
</evidence>
<organism evidence="2">
    <name type="scientific">Bartonella rochalimae ATCC BAA-1498</name>
    <dbReference type="NCBI Taxonomy" id="685782"/>
    <lineage>
        <taxon>Bacteria</taxon>
        <taxon>Pseudomonadati</taxon>
        <taxon>Pseudomonadota</taxon>
        <taxon>Alphaproteobacteria</taxon>
        <taxon>Hyphomicrobiales</taxon>
        <taxon>Bartonellaceae</taxon>
        <taxon>Bartonella</taxon>
    </lineage>
</organism>